<organism evidence="1 2">
    <name type="scientific">Parasitella parasitica</name>
    <dbReference type="NCBI Taxonomy" id="35722"/>
    <lineage>
        <taxon>Eukaryota</taxon>
        <taxon>Fungi</taxon>
        <taxon>Fungi incertae sedis</taxon>
        <taxon>Mucoromycota</taxon>
        <taxon>Mucoromycotina</taxon>
        <taxon>Mucoromycetes</taxon>
        <taxon>Mucorales</taxon>
        <taxon>Mucorineae</taxon>
        <taxon>Mucoraceae</taxon>
        <taxon>Parasitella</taxon>
    </lineage>
</organism>
<proteinExistence type="predicted"/>
<sequence>MFHVLNFSAPPEYRHTNDWTIQPMIMPGKNAPIDMDSYLSIVVDEIKDLSNHGMLVRKNGKRLTTTMGWLIGVAKLNHHGGFASTSVEEYTDIPRDGLF</sequence>
<feature type="non-terminal residue" evidence="1">
    <location>
        <position position="99"/>
    </location>
</feature>
<dbReference type="EMBL" id="LN727823">
    <property type="protein sequence ID" value="CEP12426.1"/>
    <property type="molecule type" value="Genomic_DNA"/>
</dbReference>
<evidence type="ECO:0000313" key="1">
    <source>
        <dbReference type="EMBL" id="CEP12426.1"/>
    </source>
</evidence>
<evidence type="ECO:0000313" key="2">
    <source>
        <dbReference type="Proteomes" id="UP000054107"/>
    </source>
</evidence>
<dbReference type="Proteomes" id="UP000054107">
    <property type="component" value="Unassembled WGS sequence"/>
</dbReference>
<keyword evidence="2" id="KW-1185">Reference proteome</keyword>
<gene>
    <name evidence="1" type="primary">PARPA_06380.1 scaffold 21949</name>
</gene>
<dbReference type="AlphaFoldDB" id="A0A0B7N2B8"/>
<name>A0A0B7N2B8_9FUNG</name>
<reference evidence="1 2" key="1">
    <citation type="submission" date="2014-09" db="EMBL/GenBank/DDBJ databases">
        <authorList>
            <person name="Ellenberger Sabrina"/>
        </authorList>
    </citation>
    <scope>NUCLEOTIDE SEQUENCE [LARGE SCALE GENOMIC DNA]</scope>
    <source>
        <strain evidence="1 2">CBS 412.66</strain>
    </source>
</reference>
<protein>
    <submittedName>
        <fullName evidence="1">Uncharacterized protein</fullName>
    </submittedName>
</protein>
<accession>A0A0B7N2B8</accession>